<dbReference type="PANTHER" id="PTHR33444:SF7">
    <property type="entry name" value="TRANSMEMBRANE PROTEIN 272"/>
    <property type="match status" value="1"/>
</dbReference>
<evidence type="ECO:0000313" key="2">
    <source>
        <dbReference type="Proteomes" id="UP000005239"/>
    </source>
</evidence>
<evidence type="ECO:0000313" key="1">
    <source>
        <dbReference type="EnsemblMetazoa" id="PPA43003.1"/>
    </source>
</evidence>
<reference evidence="2" key="1">
    <citation type="journal article" date="2008" name="Nat. Genet.">
        <title>The Pristionchus pacificus genome provides a unique perspective on nematode lifestyle and parasitism.</title>
        <authorList>
            <person name="Dieterich C."/>
            <person name="Clifton S.W."/>
            <person name="Schuster L.N."/>
            <person name="Chinwalla A."/>
            <person name="Delehaunty K."/>
            <person name="Dinkelacker I."/>
            <person name="Fulton L."/>
            <person name="Fulton R."/>
            <person name="Godfrey J."/>
            <person name="Minx P."/>
            <person name="Mitreva M."/>
            <person name="Roeseler W."/>
            <person name="Tian H."/>
            <person name="Witte H."/>
            <person name="Yang S.P."/>
            <person name="Wilson R.K."/>
            <person name="Sommer R.J."/>
        </authorList>
    </citation>
    <scope>NUCLEOTIDE SEQUENCE [LARGE SCALE GENOMIC DNA]</scope>
    <source>
        <strain evidence="2">PS312</strain>
    </source>
</reference>
<reference evidence="1" key="2">
    <citation type="submission" date="2022-06" db="UniProtKB">
        <authorList>
            <consortium name="EnsemblMetazoa"/>
        </authorList>
    </citation>
    <scope>IDENTIFICATION</scope>
    <source>
        <strain evidence="1">PS312</strain>
    </source>
</reference>
<name>A0A454XX82_PRIPA</name>
<dbReference type="EnsemblMetazoa" id="PPA43003.1">
    <property type="protein sequence ID" value="PPA43003.1"/>
    <property type="gene ID" value="WBGene00281372"/>
</dbReference>
<dbReference type="OMA" id="KYLIMHA"/>
<dbReference type="InterPro" id="IPR040350">
    <property type="entry name" value="TMEM272"/>
</dbReference>
<sequence length="176" mass="19856">MPDDDVVRPAWVESTARKTEMVFNAAAVPLAVATLVLGAVNLNNCPVQPGIPKYLIMHAVVMLASVLVYLYVQRKKHQARANTYEEPTIVRVMNGIVIISGLVTRFRVWTFGAKPTFDDATKTTYCNFWVYYVAYASFVLFFVLLIVTICLTCGIACYEVCRKDMEQNRESKRETA</sequence>
<dbReference type="AlphaFoldDB" id="A0A454XX82"/>
<accession>A0A8R1Z7N1</accession>
<protein>
    <submittedName>
        <fullName evidence="1">Uncharacterized protein</fullName>
    </submittedName>
</protein>
<dbReference type="PANTHER" id="PTHR33444">
    <property type="entry name" value="SI:DKEY-19B23.12-RELATED"/>
    <property type="match status" value="1"/>
</dbReference>
<keyword evidence="2" id="KW-1185">Reference proteome</keyword>
<organism evidence="1 2">
    <name type="scientific">Pristionchus pacificus</name>
    <name type="common">Parasitic nematode worm</name>
    <dbReference type="NCBI Taxonomy" id="54126"/>
    <lineage>
        <taxon>Eukaryota</taxon>
        <taxon>Metazoa</taxon>
        <taxon>Ecdysozoa</taxon>
        <taxon>Nematoda</taxon>
        <taxon>Chromadorea</taxon>
        <taxon>Rhabditida</taxon>
        <taxon>Rhabditina</taxon>
        <taxon>Diplogasteromorpha</taxon>
        <taxon>Diplogasteroidea</taxon>
        <taxon>Neodiplogasteridae</taxon>
        <taxon>Pristionchus</taxon>
    </lineage>
</organism>
<gene>
    <name evidence="1" type="primary">WBGene00281372</name>
</gene>
<dbReference type="Proteomes" id="UP000005239">
    <property type="component" value="Unassembled WGS sequence"/>
</dbReference>
<accession>A0A454XX82</accession>
<proteinExistence type="predicted"/>